<keyword evidence="3 4" id="KW-0732">Signal</keyword>
<dbReference type="InterPro" id="IPR050314">
    <property type="entry name" value="Glycosyl_Hydrlase_18"/>
</dbReference>
<evidence type="ECO:0000313" key="7">
    <source>
        <dbReference type="Proteomes" id="UP000431264"/>
    </source>
</evidence>
<dbReference type="EC" id="3.2.1.14" evidence="2"/>
<dbReference type="InterPro" id="IPR001223">
    <property type="entry name" value="Glyco_hydro18_cat"/>
</dbReference>
<dbReference type="Gene3D" id="3.20.20.80">
    <property type="entry name" value="Glycosidases"/>
    <property type="match status" value="1"/>
</dbReference>
<evidence type="ECO:0000256" key="4">
    <source>
        <dbReference type="SAM" id="SignalP"/>
    </source>
</evidence>
<keyword evidence="7" id="KW-1185">Reference proteome</keyword>
<dbReference type="InterPro" id="IPR017853">
    <property type="entry name" value="GH"/>
</dbReference>
<dbReference type="SMART" id="SM00636">
    <property type="entry name" value="Glyco_18"/>
    <property type="match status" value="1"/>
</dbReference>
<dbReference type="PANTHER" id="PTHR11177">
    <property type="entry name" value="CHITINASE"/>
    <property type="match status" value="1"/>
</dbReference>
<organism evidence="6 7">
    <name type="scientific">Flavobacterium profundi</name>
    <dbReference type="NCBI Taxonomy" id="1774945"/>
    <lineage>
        <taxon>Bacteria</taxon>
        <taxon>Pseudomonadati</taxon>
        <taxon>Bacteroidota</taxon>
        <taxon>Flavobacteriia</taxon>
        <taxon>Flavobacteriales</taxon>
        <taxon>Flavobacteriaceae</taxon>
        <taxon>Flavobacterium</taxon>
    </lineage>
</organism>
<dbReference type="Pfam" id="PF18962">
    <property type="entry name" value="Por_Secre_tail"/>
    <property type="match status" value="1"/>
</dbReference>
<dbReference type="SUPFAM" id="SSF51445">
    <property type="entry name" value="(Trans)glycosidases"/>
    <property type="match status" value="1"/>
</dbReference>
<dbReference type="GO" id="GO:0008843">
    <property type="term" value="F:endochitinase activity"/>
    <property type="evidence" value="ECO:0007669"/>
    <property type="project" value="UniProtKB-EC"/>
</dbReference>
<proteinExistence type="predicted"/>
<dbReference type="NCBIfam" id="TIGR04183">
    <property type="entry name" value="Por_Secre_tail"/>
    <property type="match status" value="1"/>
</dbReference>
<evidence type="ECO:0000256" key="1">
    <source>
        <dbReference type="ARBA" id="ARBA00000822"/>
    </source>
</evidence>
<dbReference type="GO" id="GO:0006032">
    <property type="term" value="P:chitin catabolic process"/>
    <property type="evidence" value="ECO:0007669"/>
    <property type="project" value="TreeGrafter"/>
</dbReference>
<dbReference type="InterPro" id="IPR026444">
    <property type="entry name" value="Secre_tail"/>
</dbReference>
<sequence length="410" mass="44763">MLTTTITFLKKRTALLFLLGSSLLTAQTTRVIGYVPDYRLYAVNQIDFTKITHVNYSFGNPDASGNLVVTDITPLKNAITSSNPSIQILLSIGGGVVNVTHWNAVLASSSSRAAFITQLVNYTVTNNIAGIDVDLEWDFAANNNYSPFVLELKTALDAENKLMTAALPGGTLFSVITPQALAAFDFINIMAYDYTGPWQPSNPGQHSSYAQAQSAITFWKSHVTADKLNLGVPFYSHSFINSTTAGPDRNYSEIVAANPANADVDQIGNDPNGYNEYYNGRPTMADKVTLAYNEGLGGMMIWELGQDAFNQYSLLTTIANTVSTLKTTSFESLAYTLYPNPTQDNVTIAMTTTQRIEQVAIYDVLGKKLQEIRVPQESQTVLNLAGYTKGMYLAKITADGQQTTVKIIKQ</sequence>
<dbReference type="RefSeq" id="WP_140998000.1">
    <property type="nucleotide sequence ID" value="NZ_VDCZ01000007.1"/>
</dbReference>
<evidence type="ECO:0000256" key="3">
    <source>
        <dbReference type="ARBA" id="ARBA00022729"/>
    </source>
</evidence>
<dbReference type="GO" id="GO:0008061">
    <property type="term" value="F:chitin binding"/>
    <property type="evidence" value="ECO:0007669"/>
    <property type="project" value="InterPro"/>
</dbReference>
<evidence type="ECO:0000256" key="2">
    <source>
        <dbReference type="ARBA" id="ARBA00012729"/>
    </source>
</evidence>
<dbReference type="OrthoDB" id="9775889at2"/>
<evidence type="ECO:0000313" key="6">
    <source>
        <dbReference type="EMBL" id="MVO09622.1"/>
    </source>
</evidence>
<dbReference type="Pfam" id="PF00704">
    <property type="entry name" value="Glyco_hydro_18"/>
    <property type="match status" value="1"/>
</dbReference>
<protein>
    <recommendedName>
        <fullName evidence="2">chitinase</fullName>
        <ecNumber evidence="2">3.2.1.14</ecNumber>
    </recommendedName>
</protein>
<dbReference type="EMBL" id="WQLW01000007">
    <property type="protein sequence ID" value="MVO09622.1"/>
    <property type="molecule type" value="Genomic_DNA"/>
</dbReference>
<dbReference type="InterPro" id="IPR011583">
    <property type="entry name" value="Chitinase_II/V-like_cat"/>
</dbReference>
<feature type="domain" description="GH18" evidence="5">
    <location>
        <begin position="29"/>
        <end position="325"/>
    </location>
</feature>
<comment type="catalytic activity">
    <reaction evidence="1">
        <text>Random endo-hydrolysis of N-acetyl-beta-D-glucosaminide (1-&gt;4)-beta-linkages in chitin and chitodextrins.</text>
        <dbReference type="EC" id="3.2.1.14"/>
    </reaction>
</comment>
<dbReference type="PANTHER" id="PTHR11177:SF317">
    <property type="entry name" value="CHITINASE 12-RELATED"/>
    <property type="match status" value="1"/>
</dbReference>
<dbReference type="Gene3D" id="3.40.5.30">
    <property type="entry name" value="(Trans)glycosidases - domain 2"/>
    <property type="match status" value="1"/>
</dbReference>
<reference evidence="7" key="1">
    <citation type="submission" date="2019-05" db="EMBL/GenBank/DDBJ databases">
        <title>Flavobacterium profundi sp. nov., isolated from a deep-sea seamount.</title>
        <authorList>
            <person name="Zhang D.-C."/>
        </authorList>
    </citation>
    <scope>NUCLEOTIDE SEQUENCE [LARGE SCALE GENOMIC DNA]</scope>
    <source>
        <strain evidence="7">TP390</strain>
    </source>
</reference>
<dbReference type="GO" id="GO:0005975">
    <property type="term" value="P:carbohydrate metabolic process"/>
    <property type="evidence" value="ECO:0007669"/>
    <property type="project" value="InterPro"/>
</dbReference>
<comment type="caution">
    <text evidence="6">The sequence shown here is derived from an EMBL/GenBank/DDBJ whole genome shotgun (WGS) entry which is preliminary data.</text>
</comment>
<dbReference type="PROSITE" id="PS51910">
    <property type="entry name" value="GH18_2"/>
    <property type="match status" value="1"/>
</dbReference>
<feature type="chain" id="PRO_5026245365" description="chitinase" evidence="4">
    <location>
        <begin position="27"/>
        <end position="410"/>
    </location>
</feature>
<gene>
    <name evidence="6" type="ORF">GOQ30_10665</name>
</gene>
<name>A0A6I4IM23_9FLAO</name>
<feature type="signal peptide" evidence="4">
    <location>
        <begin position="1"/>
        <end position="26"/>
    </location>
</feature>
<evidence type="ECO:0000259" key="5">
    <source>
        <dbReference type="PROSITE" id="PS51910"/>
    </source>
</evidence>
<dbReference type="GO" id="GO:0005576">
    <property type="term" value="C:extracellular region"/>
    <property type="evidence" value="ECO:0007669"/>
    <property type="project" value="TreeGrafter"/>
</dbReference>
<accession>A0A6I4IM23</accession>
<dbReference type="Proteomes" id="UP000431264">
    <property type="component" value="Unassembled WGS sequence"/>
</dbReference>
<dbReference type="AlphaFoldDB" id="A0A6I4IM23"/>